<keyword evidence="1" id="KW-0812">Transmembrane</keyword>
<name>A0A9P6T5R5_9BASI</name>
<evidence type="ECO:0000313" key="3">
    <source>
        <dbReference type="Proteomes" id="UP000886653"/>
    </source>
</evidence>
<evidence type="ECO:0000256" key="1">
    <source>
        <dbReference type="SAM" id="Phobius"/>
    </source>
</evidence>
<reference evidence="2" key="1">
    <citation type="submission" date="2013-11" db="EMBL/GenBank/DDBJ databases">
        <title>Genome sequence of the fusiform rust pathogen reveals effectors for host alternation and coevolution with pine.</title>
        <authorList>
            <consortium name="DOE Joint Genome Institute"/>
            <person name="Smith K."/>
            <person name="Pendleton A."/>
            <person name="Kubisiak T."/>
            <person name="Anderson C."/>
            <person name="Salamov A."/>
            <person name="Aerts A."/>
            <person name="Riley R."/>
            <person name="Clum A."/>
            <person name="Lindquist E."/>
            <person name="Ence D."/>
            <person name="Campbell M."/>
            <person name="Kronenberg Z."/>
            <person name="Feau N."/>
            <person name="Dhillon B."/>
            <person name="Hamelin R."/>
            <person name="Burleigh J."/>
            <person name="Smith J."/>
            <person name="Yandell M."/>
            <person name="Nelson C."/>
            <person name="Grigoriev I."/>
            <person name="Davis J."/>
        </authorList>
    </citation>
    <scope>NUCLEOTIDE SEQUENCE</scope>
    <source>
        <strain evidence="2">G11</strain>
    </source>
</reference>
<dbReference type="Proteomes" id="UP000886653">
    <property type="component" value="Unassembled WGS sequence"/>
</dbReference>
<feature type="transmembrane region" description="Helical" evidence="1">
    <location>
        <begin position="96"/>
        <end position="123"/>
    </location>
</feature>
<sequence length="525" mass="59440">MTSPILNRLPPITEIISLIPPGANPYKFGLGLVESSAFPSVDPRTYTILIILSIIHACTIVFCGAVIAIPYWRKRERGKKMVWLLKKFYVSESRKIYWIPNTSLAVAICQLLTSCFCEIYTYVDYASLKSPEFAGRMSLGVCVQFMWLFSFYSYFVTSWGALNTCLCSPHPSAVLNKRLISRPIFLYFVCTLIPVLVTIITLTWSIVLAVAYHHEIHHITYVRDLLTTASNRWETKATATPNEFLKIVFAGDALLKATNRLITCLKWNSFTWAMLWSFTGLFYTYSVWPLIKLMRSCSKRMTHIEILRADSKPNLHGHPFTTFSDRPLSQNTQGFGKVLRRGYIFLVCHCTVMTISVIYTIAVCIVIGTHTEKVIVMAQWRSLGSWLYLVSGGFSAAAMLFQSWRSYTETDFDFPQSTDSPAQSTTTDLFSRISVKLGRTSSMARTNSLSSSITYPQPVAKALRWSDDILIIKNPVNELKTNPPEQDLEILRTEEDMTGSDRSCSLKDVSLLLPKSLDRSPTLLL</sequence>
<organism evidence="2 3">
    <name type="scientific">Cronartium quercuum f. sp. fusiforme G11</name>
    <dbReference type="NCBI Taxonomy" id="708437"/>
    <lineage>
        <taxon>Eukaryota</taxon>
        <taxon>Fungi</taxon>
        <taxon>Dikarya</taxon>
        <taxon>Basidiomycota</taxon>
        <taxon>Pucciniomycotina</taxon>
        <taxon>Pucciniomycetes</taxon>
        <taxon>Pucciniales</taxon>
        <taxon>Coleosporiaceae</taxon>
        <taxon>Cronartium</taxon>
    </lineage>
</organism>
<feature type="transmembrane region" description="Helical" evidence="1">
    <location>
        <begin position="380"/>
        <end position="401"/>
    </location>
</feature>
<gene>
    <name evidence="2" type="ORF">CROQUDRAFT_665963</name>
</gene>
<feature type="transmembrane region" description="Helical" evidence="1">
    <location>
        <begin position="343"/>
        <end position="368"/>
    </location>
</feature>
<dbReference type="OrthoDB" id="2503470at2759"/>
<dbReference type="EMBL" id="MU167517">
    <property type="protein sequence ID" value="KAG0139825.1"/>
    <property type="molecule type" value="Genomic_DNA"/>
</dbReference>
<keyword evidence="1" id="KW-0472">Membrane</keyword>
<feature type="transmembrane region" description="Helical" evidence="1">
    <location>
        <begin position="184"/>
        <end position="212"/>
    </location>
</feature>
<protein>
    <submittedName>
        <fullName evidence="2">Uncharacterized protein</fullName>
    </submittedName>
</protein>
<comment type="caution">
    <text evidence="2">The sequence shown here is derived from an EMBL/GenBank/DDBJ whole genome shotgun (WGS) entry which is preliminary data.</text>
</comment>
<evidence type="ECO:0000313" key="2">
    <source>
        <dbReference type="EMBL" id="KAG0139825.1"/>
    </source>
</evidence>
<dbReference type="AlphaFoldDB" id="A0A9P6T5R5"/>
<keyword evidence="3" id="KW-1185">Reference proteome</keyword>
<feature type="transmembrane region" description="Helical" evidence="1">
    <location>
        <begin position="270"/>
        <end position="291"/>
    </location>
</feature>
<keyword evidence="1" id="KW-1133">Transmembrane helix</keyword>
<proteinExistence type="predicted"/>
<accession>A0A9P6T5R5</accession>
<feature type="transmembrane region" description="Helical" evidence="1">
    <location>
        <begin position="46"/>
        <end position="72"/>
    </location>
</feature>
<feature type="transmembrane region" description="Helical" evidence="1">
    <location>
        <begin position="143"/>
        <end position="163"/>
    </location>
</feature>